<evidence type="ECO:0000313" key="3">
    <source>
        <dbReference type="Proteomes" id="UP001063698"/>
    </source>
</evidence>
<dbReference type="NCBIfam" id="NF006351">
    <property type="entry name" value="PRK08576.1"/>
    <property type="match status" value="1"/>
</dbReference>
<dbReference type="Proteomes" id="UP001063698">
    <property type="component" value="Chromosome"/>
</dbReference>
<feature type="domain" description="Phosphoadenosine phosphosulphate reductase" evidence="1">
    <location>
        <begin position="225"/>
        <end position="389"/>
    </location>
</feature>
<dbReference type="SUPFAM" id="SSF52402">
    <property type="entry name" value="Adenine nucleotide alpha hydrolases-like"/>
    <property type="match status" value="1"/>
</dbReference>
<dbReference type="Pfam" id="PF01507">
    <property type="entry name" value="PAPS_reduct"/>
    <property type="match status" value="1"/>
</dbReference>
<organism evidence="2 3">
    <name type="scientific">Ignicoccus pacificus DSM 13166</name>
    <dbReference type="NCBI Taxonomy" id="940294"/>
    <lineage>
        <taxon>Archaea</taxon>
        <taxon>Thermoproteota</taxon>
        <taxon>Thermoprotei</taxon>
        <taxon>Desulfurococcales</taxon>
        <taxon>Desulfurococcaceae</taxon>
        <taxon>Ignicoccus</taxon>
    </lineage>
</organism>
<dbReference type="InterPro" id="IPR014729">
    <property type="entry name" value="Rossmann-like_a/b/a_fold"/>
</dbReference>
<dbReference type="Gene3D" id="3.40.50.620">
    <property type="entry name" value="HUPs"/>
    <property type="match status" value="1"/>
</dbReference>
<dbReference type="PANTHER" id="PTHR43196">
    <property type="entry name" value="SULFATE ADENYLYLTRANSFERASE SUBUNIT 2"/>
    <property type="match status" value="1"/>
</dbReference>
<dbReference type="GO" id="GO:0003824">
    <property type="term" value="F:catalytic activity"/>
    <property type="evidence" value="ECO:0007669"/>
    <property type="project" value="InterPro"/>
</dbReference>
<dbReference type="InterPro" id="IPR002500">
    <property type="entry name" value="PAPS_reduct_dom"/>
</dbReference>
<keyword evidence="3" id="KW-1185">Reference proteome</keyword>
<gene>
    <name evidence="2" type="ORF">IPA_09185</name>
</gene>
<reference evidence="2" key="1">
    <citation type="submission" date="2013-11" db="EMBL/GenBank/DDBJ databases">
        <title>Comparative genomics of Ignicoccus.</title>
        <authorList>
            <person name="Podar M."/>
        </authorList>
    </citation>
    <scope>NUCLEOTIDE SEQUENCE</scope>
    <source>
        <strain evidence="2">DSM 13166</strain>
    </source>
</reference>
<evidence type="ECO:0000313" key="2">
    <source>
        <dbReference type="EMBL" id="UXD21881.1"/>
    </source>
</evidence>
<name>A0A977KBL3_9CREN</name>
<dbReference type="EMBL" id="CP006868">
    <property type="protein sequence ID" value="UXD21881.1"/>
    <property type="molecule type" value="Genomic_DNA"/>
</dbReference>
<dbReference type="InterPro" id="IPR050128">
    <property type="entry name" value="Sulfate_adenylyltrnsfr_sub2"/>
</dbReference>
<dbReference type="KEGG" id="ipc:IPA_09185"/>
<evidence type="ECO:0000259" key="1">
    <source>
        <dbReference type="Pfam" id="PF01507"/>
    </source>
</evidence>
<dbReference type="PANTHER" id="PTHR43196:SF2">
    <property type="entry name" value="PHOSPHOADENOSINE PHOSPHOSULFATE REDUCTASE"/>
    <property type="match status" value="1"/>
</dbReference>
<sequence>MLTLVVRSKRDADALKNMLKNYRGSWDAEVLTLKGARGERILDELPSMVSSDRIYLVLLGREEKDIVRDLSKKTPPNVIVHMVPKKRLRNARLREMSWELEVAKSQPRLWFSWEGPQAFLKKRYIRGEPASDLFLGWGLWWKTLGIGDPSPKAFLVKKGEGGYHEVYSRGRVAAMFELEDDRGPDTTLLGKVEGFDLKRFAELSKDLVESFVKASASLFEGCERVAVPWSGGKDSTAALLIAKRFCDDVKAIYVDTGVDMGLNIYYVKELAERLDVELHVVKAPVKEEIERRGLPPKEDRWCTGLKIKALENKLKELKVDRVVVGDRDAESVSRSKRWEVREWEGVGKVIAPLKLWSAAMVQSFLISEGVPINPLYPLGFYRLGCYICPFLRKYEKRLLREVRAARMGADLNLLRRFLEGVDFEL</sequence>
<accession>A0A977KBL3</accession>
<proteinExistence type="predicted"/>
<dbReference type="AlphaFoldDB" id="A0A977KBL3"/>
<protein>
    <submittedName>
        <fullName evidence="2">Phosphoadenosine phosphosulfate reductase</fullName>
    </submittedName>
</protein>